<dbReference type="AlphaFoldDB" id="A0A6J7IXK6"/>
<dbReference type="EMBL" id="CAFBMX010000007">
    <property type="protein sequence ID" value="CAB4935873.1"/>
    <property type="molecule type" value="Genomic_DNA"/>
</dbReference>
<dbReference type="Gene3D" id="2.60.40.10">
    <property type="entry name" value="Immunoglobulins"/>
    <property type="match status" value="1"/>
</dbReference>
<name>A0A6J7IXK6_9ZZZZ</name>
<sequence length="187" mass="19442">MLGAAPVIAALIALAGCGGGASQDADEPRGTYTAEITQASFPPLQGLGQTSRMRVTVRNAGRETIPDVALTVDGLAAREAQPDAMDASRPIWVIDLGPVGGKTAYVNTWALGPLAAGRERTFTFVLTAMTAGTHLVRYRVGAGLNGNAIARTPADTVPEGSFTVRITRRPRVSSVNPRTGAVIHRAP</sequence>
<gene>
    <name evidence="1" type="ORF">UFOPK3674_01470</name>
</gene>
<evidence type="ECO:0000313" key="1">
    <source>
        <dbReference type="EMBL" id="CAB4935873.1"/>
    </source>
</evidence>
<dbReference type="InterPro" id="IPR013783">
    <property type="entry name" value="Ig-like_fold"/>
</dbReference>
<protein>
    <submittedName>
        <fullName evidence="1">Unannotated protein</fullName>
    </submittedName>
</protein>
<accession>A0A6J7IXK6</accession>
<proteinExistence type="predicted"/>
<organism evidence="1">
    <name type="scientific">freshwater metagenome</name>
    <dbReference type="NCBI Taxonomy" id="449393"/>
    <lineage>
        <taxon>unclassified sequences</taxon>
        <taxon>metagenomes</taxon>
        <taxon>ecological metagenomes</taxon>
    </lineage>
</organism>
<reference evidence="1" key="1">
    <citation type="submission" date="2020-05" db="EMBL/GenBank/DDBJ databases">
        <authorList>
            <person name="Chiriac C."/>
            <person name="Salcher M."/>
            <person name="Ghai R."/>
            <person name="Kavagutti S V."/>
        </authorList>
    </citation>
    <scope>NUCLEOTIDE SEQUENCE</scope>
</reference>